<dbReference type="PANTHER" id="PTHR46671:SF7">
    <property type="entry name" value="CORE-2_I-BRANCHING ENZYME"/>
    <property type="match status" value="1"/>
</dbReference>
<evidence type="ECO:0000256" key="3">
    <source>
        <dbReference type="ARBA" id="ARBA00022679"/>
    </source>
</evidence>
<gene>
    <name evidence="6" type="ORF">CAMP_LOCUS16067</name>
</gene>
<accession>A0A9P1N6X3</accession>
<name>A0A9P1N6X3_9PELO</name>
<keyword evidence="2" id="KW-0328">Glycosyltransferase</keyword>
<evidence type="ECO:0000313" key="7">
    <source>
        <dbReference type="Proteomes" id="UP001152747"/>
    </source>
</evidence>
<dbReference type="PANTHER" id="PTHR46671">
    <property type="entry name" value="PROTEIN CBG11221"/>
    <property type="match status" value="1"/>
</dbReference>
<proteinExistence type="predicted"/>
<dbReference type="OrthoDB" id="2019572at2759"/>
<dbReference type="AlphaFoldDB" id="A0A9P1N6X3"/>
<keyword evidence="7" id="KW-1185">Reference proteome</keyword>
<evidence type="ECO:0000256" key="1">
    <source>
        <dbReference type="ARBA" id="ARBA00004606"/>
    </source>
</evidence>
<evidence type="ECO:0000256" key="4">
    <source>
        <dbReference type="ARBA" id="ARBA00023136"/>
    </source>
</evidence>
<dbReference type="EMBL" id="CANHGI010000005">
    <property type="protein sequence ID" value="CAI5453430.1"/>
    <property type="molecule type" value="Genomic_DNA"/>
</dbReference>
<dbReference type="GO" id="GO:0016757">
    <property type="term" value="F:glycosyltransferase activity"/>
    <property type="evidence" value="ECO:0007669"/>
    <property type="project" value="UniProtKB-KW"/>
</dbReference>
<keyword evidence="5" id="KW-0325">Glycoprotein</keyword>
<evidence type="ECO:0000256" key="5">
    <source>
        <dbReference type="ARBA" id="ARBA00023180"/>
    </source>
</evidence>
<protein>
    <submittedName>
        <fullName evidence="6">Uncharacterized protein</fullName>
    </submittedName>
</protein>
<dbReference type="Pfam" id="PF02485">
    <property type="entry name" value="Branch"/>
    <property type="match status" value="1"/>
</dbReference>
<evidence type="ECO:0000256" key="2">
    <source>
        <dbReference type="ARBA" id="ARBA00022676"/>
    </source>
</evidence>
<sequence>MADWTPAGLKLFKNESDVPQEILYKPLRIWKGFDQVILSRTFIESIFDKLNLERIMKLIDQDKFYGVDEMLVQTLYRNYLGLEGQPTSNCKNTVPDTVELWRDWTIEQHSQGKYLKSCKSKFERHWICIMGVEYLPDFLETNFVIGNKILETYDVGPAVCSKEIFQRNKIKKEDNKNGTSKLSAISRNGNET</sequence>
<comment type="caution">
    <text evidence="6">The sequence shown here is derived from an EMBL/GenBank/DDBJ whole genome shotgun (WGS) entry which is preliminary data.</text>
</comment>
<evidence type="ECO:0000313" key="6">
    <source>
        <dbReference type="EMBL" id="CAI5453430.1"/>
    </source>
</evidence>
<dbReference type="GO" id="GO:0016020">
    <property type="term" value="C:membrane"/>
    <property type="evidence" value="ECO:0007669"/>
    <property type="project" value="UniProtKB-SubCell"/>
</dbReference>
<dbReference type="Proteomes" id="UP001152747">
    <property type="component" value="Unassembled WGS sequence"/>
</dbReference>
<reference evidence="6" key="1">
    <citation type="submission" date="2022-11" db="EMBL/GenBank/DDBJ databases">
        <authorList>
            <person name="Kikuchi T."/>
        </authorList>
    </citation>
    <scope>NUCLEOTIDE SEQUENCE</scope>
    <source>
        <strain evidence="6">PS1010</strain>
    </source>
</reference>
<keyword evidence="3" id="KW-0808">Transferase</keyword>
<comment type="subcellular location">
    <subcellularLocation>
        <location evidence="1">Membrane</location>
        <topology evidence="1">Single-pass type II membrane protein</topology>
    </subcellularLocation>
</comment>
<keyword evidence="4" id="KW-0472">Membrane</keyword>
<organism evidence="6 7">
    <name type="scientific">Caenorhabditis angaria</name>
    <dbReference type="NCBI Taxonomy" id="860376"/>
    <lineage>
        <taxon>Eukaryota</taxon>
        <taxon>Metazoa</taxon>
        <taxon>Ecdysozoa</taxon>
        <taxon>Nematoda</taxon>
        <taxon>Chromadorea</taxon>
        <taxon>Rhabditida</taxon>
        <taxon>Rhabditina</taxon>
        <taxon>Rhabditomorpha</taxon>
        <taxon>Rhabditoidea</taxon>
        <taxon>Rhabditidae</taxon>
        <taxon>Peloderinae</taxon>
        <taxon>Caenorhabditis</taxon>
    </lineage>
</organism>
<dbReference type="InterPro" id="IPR003406">
    <property type="entry name" value="Glyco_trans_14"/>
</dbReference>